<keyword evidence="7" id="KW-0479">Metal-binding</keyword>
<sequence length="313" mass="34967">MPSPGRTRRPALRVLALMGMVALLASGCVPEHLRPSVGPGNGVDVGFLPSERGLTDRTDAMIDLWTGSWIAALIVGAIVWGLTIWCIIAYRKRKNDNQLPVQLRYHVPAELLYTLLPIVMVGVLFYYSTSVTHSFNRVGDTQAQGVDAINHTVVSSEETDADLAIEVYGKQWSWDFNYLDDDVYFSGGRVQLTGEEGVEETLPTLYLPVGETVTFTLHSRDVMHSFWIPAFLYKLDMLPGRVNTFQLTPQVEGVYAGKCAELCGEYHSEMLFNVAVVDRETYDAHMQELRDAGQTGRLGDELNRQYALTQEEN</sequence>
<gene>
    <name evidence="18" type="ORF">EDD31_0125</name>
</gene>
<protein>
    <recommendedName>
        <fullName evidence="3">cytochrome-c oxidase</fullName>
        <ecNumber evidence="3">7.1.1.9</ecNumber>
    </recommendedName>
    <alternativeName>
        <fullName evidence="14">Cytochrome aa3 subunit 2</fullName>
    </alternativeName>
</protein>
<evidence type="ECO:0000256" key="1">
    <source>
        <dbReference type="ARBA" id="ARBA00004141"/>
    </source>
</evidence>
<evidence type="ECO:0000256" key="3">
    <source>
        <dbReference type="ARBA" id="ARBA00012949"/>
    </source>
</evidence>
<evidence type="ECO:0000256" key="10">
    <source>
        <dbReference type="ARBA" id="ARBA00022989"/>
    </source>
</evidence>
<evidence type="ECO:0000256" key="5">
    <source>
        <dbReference type="ARBA" id="ARBA00022660"/>
    </source>
</evidence>
<accession>A0A3N2B959</accession>
<comment type="function">
    <text evidence="13">Subunits I and II form the functional core of the enzyme complex. Electrons originating in cytochrome c are transferred via heme a and Cu(A) to the binuclear center formed by heme a3 and Cu(B).</text>
</comment>
<evidence type="ECO:0000313" key="18">
    <source>
        <dbReference type="EMBL" id="ROR71787.1"/>
    </source>
</evidence>
<feature type="domain" description="Cytochrome oxidase subunit II copper A binding" evidence="17">
    <location>
        <begin position="160"/>
        <end position="288"/>
    </location>
</feature>
<dbReference type="PROSITE" id="PS50857">
    <property type="entry name" value="COX2_CUA"/>
    <property type="match status" value="1"/>
</dbReference>
<evidence type="ECO:0000256" key="8">
    <source>
        <dbReference type="ARBA" id="ARBA00022967"/>
    </source>
</evidence>
<dbReference type="InterPro" id="IPR001505">
    <property type="entry name" value="Copper_CuA"/>
</dbReference>
<dbReference type="SUPFAM" id="SSF81464">
    <property type="entry name" value="Cytochrome c oxidase subunit II-like, transmembrane region"/>
    <property type="match status" value="1"/>
</dbReference>
<evidence type="ECO:0000256" key="16">
    <source>
        <dbReference type="SAM" id="Phobius"/>
    </source>
</evidence>
<dbReference type="Pfam" id="PF00116">
    <property type="entry name" value="COX2"/>
    <property type="match status" value="1"/>
</dbReference>
<dbReference type="PRINTS" id="PR01166">
    <property type="entry name" value="CYCOXIDASEII"/>
</dbReference>
<dbReference type="InterPro" id="IPR036257">
    <property type="entry name" value="Cyt_c_oxidase_su2_TM_sf"/>
</dbReference>
<comment type="catalytic activity">
    <reaction evidence="15">
        <text>4 Fe(II)-[cytochrome c] + O2 + 8 H(+)(in) = 4 Fe(III)-[cytochrome c] + 2 H2O + 4 H(+)(out)</text>
        <dbReference type="Rhea" id="RHEA:11436"/>
        <dbReference type="Rhea" id="RHEA-COMP:10350"/>
        <dbReference type="Rhea" id="RHEA-COMP:14399"/>
        <dbReference type="ChEBI" id="CHEBI:15377"/>
        <dbReference type="ChEBI" id="CHEBI:15378"/>
        <dbReference type="ChEBI" id="CHEBI:15379"/>
        <dbReference type="ChEBI" id="CHEBI:29033"/>
        <dbReference type="ChEBI" id="CHEBI:29034"/>
        <dbReference type="EC" id="7.1.1.9"/>
    </reaction>
</comment>
<dbReference type="PROSITE" id="PS00078">
    <property type="entry name" value="COX2"/>
    <property type="match status" value="1"/>
</dbReference>
<dbReference type="GO" id="GO:0016491">
    <property type="term" value="F:oxidoreductase activity"/>
    <property type="evidence" value="ECO:0007669"/>
    <property type="project" value="InterPro"/>
</dbReference>
<evidence type="ECO:0000256" key="11">
    <source>
        <dbReference type="ARBA" id="ARBA00023008"/>
    </source>
</evidence>
<dbReference type="Gene3D" id="1.10.287.90">
    <property type="match status" value="1"/>
</dbReference>
<evidence type="ECO:0000313" key="19">
    <source>
        <dbReference type="Proteomes" id="UP000280668"/>
    </source>
</evidence>
<dbReference type="PANTHER" id="PTHR22888">
    <property type="entry name" value="CYTOCHROME C OXIDASE, SUBUNIT II"/>
    <property type="match status" value="1"/>
</dbReference>
<evidence type="ECO:0000256" key="9">
    <source>
        <dbReference type="ARBA" id="ARBA00022982"/>
    </source>
</evidence>
<dbReference type="Gene3D" id="2.60.40.420">
    <property type="entry name" value="Cupredoxins - blue copper proteins"/>
    <property type="match status" value="1"/>
</dbReference>
<keyword evidence="5" id="KW-0679">Respiratory chain</keyword>
<dbReference type="GO" id="GO:0005507">
    <property type="term" value="F:copper ion binding"/>
    <property type="evidence" value="ECO:0007669"/>
    <property type="project" value="InterPro"/>
</dbReference>
<keyword evidence="4" id="KW-0813">Transport</keyword>
<reference evidence="18 19" key="1">
    <citation type="submission" date="2018-11" db="EMBL/GenBank/DDBJ databases">
        <title>Sequencing the genomes of 1000 actinobacteria strains.</title>
        <authorList>
            <person name="Klenk H.-P."/>
        </authorList>
    </citation>
    <scope>NUCLEOTIDE SEQUENCE [LARGE SCALE GENOMIC DNA]</scope>
    <source>
        <strain evidence="18 19">DSM 11294</strain>
    </source>
</reference>
<evidence type="ECO:0000256" key="15">
    <source>
        <dbReference type="ARBA" id="ARBA00047816"/>
    </source>
</evidence>
<dbReference type="GO" id="GO:0042773">
    <property type="term" value="P:ATP synthesis coupled electron transport"/>
    <property type="evidence" value="ECO:0007669"/>
    <property type="project" value="TreeGrafter"/>
</dbReference>
<comment type="similarity">
    <text evidence="2">Belongs to the cytochrome c oxidase subunit 2 family.</text>
</comment>
<keyword evidence="19" id="KW-1185">Reference proteome</keyword>
<dbReference type="Proteomes" id="UP000280668">
    <property type="component" value="Unassembled WGS sequence"/>
</dbReference>
<dbReference type="GO" id="GO:0004129">
    <property type="term" value="F:cytochrome-c oxidase activity"/>
    <property type="evidence" value="ECO:0007669"/>
    <property type="project" value="UniProtKB-EC"/>
</dbReference>
<keyword evidence="9" id="KW-0249">Electron transport</keyword>
<dbReference type="PANTHER" id="PTHR22888:SF9">
    <property type="entry name" value="CYTOCHROME C OXIDASE SUBUNIT 2"/>
    <property type="match status" value="1"/>
</dbReference>
<evidence type="ECO:0000256" key="4">
    <source>
        <dbReference type="ARBA" id="ARBA00022448"/>
    </source>
</evidence>
<dbReference type="PROSITE" id="PS51257">
    <property type="entry name" value="PROKAR_LIPOPROTEIN"/>
    <property type="match status" value="1"/>
</dbReference>
<dbReference type="InterPro" id="IPR002429">
    <property type="entry name" value="CcO_II-like_C"/>
</dbReference>
<evidence type="ECO:0000256" key="2">
    <source>
        <dbReference type="ARBA" id="ARBA00007866"/>
    </source>
</evidence>
<name>A0A3N2B959_9MICO</name>
<evidence type="ECO:0000256" key="6">
    <source>
        <dbReference type="ARBA" id="ARBA00022692"/>
    </source>
</evidence>
<evidence type="ECO:0000256" key="12">
    <source>
        <dbReference type="ARBA" id="ARBA00023136"/>
    </source>
</evidence>
<keyword evidence="12 16" id="KW-0472">Membrane</keyword>
<evidence type="ECO:0000256" key="7">
    <source>
        <dbReference type="ARBA" id="ARBA00022723"/>
    </source>
</evidence>
<dbReference type="InterPro" id="IPR014222">
    <property type="entry name" value="Cyt_c_oxidase_su2"/>
</dbReference>
<dbReference type="GO" id="GO:0016020">
    <property type="term" value="C:membrane"/>
    <property type="evidence" value="ECO:0007669"/>
    <property type="project" value="UniProtKB-SubCell"/>
</dbReference>
<dbReference type="EC" id="7.1.1.9" evidence="3"/>
<evidence type="ECO:0000256" key="13">
    <source>
        <dbReference type="ARBA" id="ARBA00024688"/>
    </source>
</evidence>
<dbReference type="EMBL" id="RKHK01000001">
    <property type="protein sequence ID" value="ROR71787.1"/>
    <property type="molecule type" value="Genomic_DNA"/>
</dbReference>
<dbReference type="AlphaFoldDB" id="A0A3N2B959"/>
<keyword evidence="10 16" id="KW-1133">Transmembrane helix</keyword>
<dbReference type="SUPFAM" id="SSF49503">
    <property type="entry name" value="Cupredoxins"/>
    <property type="match status" value="1"/>
</dbReference>
<feature type="transmembrane region" description="Helical" evidence="16">
    <location>
        <begin position="111"/>
        <end position="128"/>
    </location>
</feature>
<evidence type="ECO:0000256" key="14">
    <source>
        <dbReference type="ARBA" id="ARBA00031399"/>
    </source>
</evidence>
<keyword evidence="6 16" id="KW-0812">Transmembrane</keyword>
<keyword evidence="11" id="KW-0186">Copper</keyword>
<dbReference type="CDD" id="cd13919">
    <property type="entry name" value="CuRO_HCO_II_like_5"/>
    <property type="match status" value="1"/>
</dbReference>
<comment type="caution">
    <text evidence="18">The sequence shown here is derived from an EMBL/GenBank/DDBJ whole genome shotgun (WGS) entry which is preliminary data.</text>
</comment>
<dbReference type="InterPro" id="IPR045187">
    <property type="entry name" value="CcO_II"/>
</dbReference>
<dbReference type="InterPro" id="IPR008972">
    <property type="entry name" value="Cupredoxin"/>
</dbReference>
<evidence type="ECO:0000259" key="17">
    <source>
        <dbReference type="PROSITE" id="PS50857"/>
    </source>
</evidence>
<comment type="subcellular location">
    <subcellularLocation>
        <location evidence="1">Membrane</location>
        <topology evidence="1">Multi-pass membrane protein</topology>
    </subcellularLocation>
</comment>
<dbReference type="NCBIfam" id="TIGR02866">
    <property type="entry name" value="CoxB"/>
    <property type="match status" value="1"/>
</dbReference>
<proteinExistence type="inferred from homology"/>
<keyword evidence="8" id="KW-1278">Translocase</keyword>
<feature type="transmembrane region" description="Helical" evidence="16">
    <location>
        <begin position="69"/>
        <end position="90"/>
    </location>
</feature>
<organism evidence="18 19">
    <name type="scientific">Bogoriella caseilytica</name>
    <dbReference type="NCBI Taxonomy" id="56055"/>
    <lineage>
        <taxon>Bacteria</taxon>
        <taxon>Bacillati</taxon>
        <taxon>Actinomycetota</taxon>
        <taxon>Actinomycetes</taxon>
        <taxon>Micrococcales</taxon>
        <taxon>Bogoriellaceae</taxon>
        <taxon>Bogoriella</taxon>
    </lineage>
</organism>